<name>A0A2H0XTT5_UNCSA</name>
<dbReference type="InterPro" id="IPR003439">
    <property type="entry name" value="ABC_transporter-like_ATP-bd"/>
</dbReference>
<evidence type="ECO:0000256" key="6">
    <source>
        <dbReference type="ARBA" id="ARBA00022840"/>
    </source>
</evidence>
<accession>A0A2H0XTT5</accession>
<sequence>MSNWLYYLKSSLKQAKNTDQLTQNNQNNQAGENIKVLLPFIKKHWPAGLLGVCLIIVSSFLSYPQPMITRYLIDKVLLGKQFNLLGLIIILLAAIKLLQTIADLFQRFYSTSFEQAVLLDIRHDLLNRVLHFPKAFFDSQETGYLMSRLNNDLESLRWFFSSTLVQILTNSLRFVIGLGFLFYLEWRIALVTIIVLPLLSLSVKYFSQKIKVLSRQRMEKQAKLSARLKEALGSLSLIKSFSTEKREIAKIMQEAKQANEINLQQTALSSVASLSISGLSELASLILLAAGGWLIIKGEWTVGSLLAFQAYLGFVFGPAQFLANSNYILQSALAGLERVATFYTILPEEHNEAGQKPAKLNGKIEFRHVSFSYNGQEMILKDLSFIINPGEKIAIVGPSGAGKTTLISLMLAFYSPINGTVLFDDQLVSAYNLKSLRERLGYVAQSTQLLSGSIIDNLKYGNEQATHEELVKSAKAAGIDEYISKLPAGYNSLLGENGVNMSEGQRQRLSIARALVKNPDILIFDEPTSNLDLVTEKNILDLLNNLAKNKTLIIISHRPVPADRMIAIS</sequence>
<dbReference type="Proteomes" id="UP000231343">
    <property type="component" value="Unassembled WGS sequence"/>
</dbReference>
<comment type="caution">
    <text evidence="12">The sequence shown here is derived from an EMBL/GenBank/DDBJ whole genome shotgun (WGS) entry which is preliminary data.</text>
</comment>
<dbReference type="InterPro" id="IPR036640">
    <property type="entry name" value="ABC1_TM_sf"/>
</dbReference>
<feature type="transmembrane region" description="Helical" evidence="9">
    <location>
        <begin position="271"/>
        <end position="296"/>
    </location>
</feature>
<dbReference type="GO" id="GO:0015421">
    <property type="term" value="F:ABC-type oligopeptide transporter activity"/>
    <property type="evidence" value="ECO:0007669"/>
    <property type="project" value="TreeGrafter"/>
</dbReference>
<dbReference type="PANTHER" id="PTHR43394">
    <property type="entry name" value="ATP-DEPENDENT PERMEASE MDL1, MITOCHONDRIAL"/>
    <property type="match status" value="1"/>
</dbReference>
<dbReference type="AlphaFoldDB" id="A0A2H0XTT5"/>
<feature type="transmembrane region" description="Helical" evidence="9">
    <location>
        <begin position="188"/>
        <end position="207"/>
    </location>
</feature>
<feature type="domain" description="ABC transmembrane type-1" evidence="11">
    <location>
        <begin position="49"/>
        <end position="331"/>
    </location>
</feature>
<dbReference type="Pfam" id="PF00005">
    <property type="entry name" value="ABC_tran"/>
    <property type="match status" value="1"/>
</dbReference>
<evidence type="ECO:0000256" key="3">
    <source>
        <dbReference type="ARBA" id="ARBA00022475"/>
    </source>
</evidence>
<keyword evidence="6" id="KW-0067">ATP-binding</keyword>
<dbReference type="Gene3D" id="1.20.1560.10">
    <property type="entry name" value="ABC transporter type 1, transmembrane domain"/>
    <property type="match status" value="1"/>
</dbReference>
<keyword evidence="2" id="KW-0813">Transport</keyword>
<evidence type="ECO:0000259" key="11">
    <source>
        <dbReference type="PROSITE" id="PS50929"/>
    </source>
</evidence>
<feature type="transmembrane region" description="Helical" evidence="9">
    <location>
        <begin position="45"/>
        <end position="64"/>
    </location>
</feature>
<evidence type="ECO:0000256" key="5">
    <source>
        <dbReference type="ARBA" id="ARBA00022741"/>
    </source>
</evidence>
<evidence type="ECO:0000313" key="13">
    <source>
        <dbReference type="Proteomes" id="UP000231343"/>
    </source>
</evidence>
<keyword evidence="4 9" id="KW-0812">Transmembrane</keyword>
<dbReference type="PROSITE" id="PS50929">
    <property type="entry name" value="ABC_TM1F"/>
    <property type="match status" value="1"/>
</dbReference>
<evidence type="ECO:0000313" key="12">
    <source>
        <dbReference type="EMBL" id="PIS28374.1"/>
    </source>
</evidence>
<keyword evidence="8 9" id="KW-0472">Membrane</keyword>
<dbReference type="InterPro" id="IPR003593">
    <property type="entry name" value="AAA+_ATPase"/>
</dbReference>
<keyword evidence="5" id="KW-0547">Nucleotide-binding</keyword>
<gene>
    <name evidence="12" type="ORF">COT42_08365</name>
</gene>
<dbReference type="FunFam" id="3.40.50.300:FF:000299">
    <property type="entry name" value="ABC transporter ATP-binding protein/permease"/>
    <property type="match status" value="1"/>
</dbReference>
<dbReference type="Gene3D" id="3.40.50.300">
    <property type="entry name" value="P-loop containing nucleotide triphosphate hydrolases"/>
    <property type="match status" value="1"/>
</dbReference>
<dbReference type="InterPro" id="IPR011527">
    <property type="entry name" value="ABC1_TM_dom"/>
</dbReference>
<dbReference type="Pfam" id="PF00664">
    <property type="entry name" value="ABC_membrane"/>
    <property type="match status" value="1"/>
</dbReference>
<dbReference type="GO" id="GO:0005524">
    <property type="term" value="F:ATP binding"/>
    <property type="evidence" value="ECO:0007669"/>
    <property type="project" value="UniProtKB-KW"/>
</dbReference>
<dbReference type="SUPFAM" id="SSF52540">
    <property type="entry name" value="P-loop containing nucleoside triphosphate hydrolases"/>
    <property type="match status" value="1"/>
</dbReference>
<dbReference type="SUPFAM" id="SSF90123">
    <property type="entry name" value="ABC transporter transmembrane region"/>
    <property type="match status" value="1"/>
</dbReference>
<dbReference type="CDD" id="cd07346">
    <property type="entry name" value="ABC_6TM_exporters"/>
    <property type="match status" value="1"/>
</dbReference>
<evidence type="ECO:0000256" key="4">
    <source>
        <dbReference type="ARBA" id="ARBA00022692"/>
    </source>
</evidence>
<feature type="transmembrane region" description="Helical" evidence="9">
    <location>
        <begin position="302"/>
        <end position="323"/>
    </location>
</feature>
<dbReference type="InterPro" id="IPR027417">
    <property type="entry name" value="P-loop_NTPase"/>
</dbReference>
<evidence type="ECO:0000256" key="1">
    <source>
        <dbReference type="ARBA" id="ARBA00004651"/>
    </source>
</evidence>
<evidence type="ECO:0000259" key="10">
    <source>
        <dbReference type="PROSITE" id="PS50893"/>
    </source>
</evidence>
<comment type="subcellular location">
    <subcellularLocation>
        <location evidence="1">Cell membrane</location>
        <topology evidence="1">Multi-pass membrane protein</topology>
    </subcellularLocation>
</comment>
<dbReference type="PROSITE" id="PS50893">
    <property type="entry name" value="ABC_TRANSPORTER_2"/>
    <property type="match status" value="1"/>
</dbReference>
<evidence type="ECO:0000256" key="8">
    <source>
        <dbReference type="ARBA" id="ARBA00023136"/>
    </source>
</evidence>
<organism evidence="12 13">
    <name type="scientific">Candidatus Saganbacteria bacterium CG08_land_8_20_14_0_20_45_16</name>
    <dbReference type="NCBI Taxonomy" id="2014293"/>
    <lineage>
        <taxon>Bacteria</taxon>
        <taxon>Bacillati</taxon>
        <taxon>Saganbacteria</taxon>
    </lineage>
</organism>
<feature type="domain" description="ABC transporter" evidence="10">
    <location>
        <begin position="364"/>
        <end position="569"/>
    </location>
</feature>
<feature type="transmembrane region" description="Helical" evidence="9">
    <location>
        <begin position="84"/>
        <end position="105"/>
    </location>
</feature>
<keyword evidence="3" id="KW-1003">Cell membrane</keyword>
<keyword evidence="7 9" id="KW-1133">Transmembrane helix</keyword>
<dbReference type="GO" id="GO:0016887">
    <property type="term" value="F:ATP hydrolysis activity"/>
    <property type="evidence" value="ECO:0007669"/>
    <property type="project" value="InterPro"/>
</dbReference>
<evidence type="ECO:0000256" key="2">
    <source>
        <dbReference type="ARBA" id="ARBA00022448"/>
    </source>
</evidence>
<proteinExistence type="predicted"/>
<dbReference type="SMART" id="SM00382">
    <property type="entry name" value="AAA"/>
    <property type="match status" value="1"/>
</dbReference>
<dbReference type="GO" id="GO:0005886">
    <property type="term" value="C:plasma membrane"/>
    <property type="evidence" value="ECO:0007669"/>
    <property type="project" value="UniProtKB-SubCell"/>
</dbReference>
<reference evidence="12 13" key="1">
    <citation type="submission" date="2017-09" db="EMBL/GenBank/DDBJ databases">
        <title>Depth-based differentiation of microbial function through sediment-hosted aquifers and enrichment of novel symbionts in the deep terrestrial subsurface.</title>
        <authorList>
            <person name="Probst A.J."/>
            <person name="Ladd B."/>
            <person name="Jarett J.K."/>
            <person name="Geller-Mcgrath D.E."/>
            <person name="Sieber C.M."/>
            <person name="Emerson J.B."/>
            <person name="Anantharaman K."/>
            <person name="Thomas B.C."/>
            <person name="Malmstrom R."/>
            <person name="Stieglmeier M."/>
            <person name="Klingl A."/>
            <person name="Woyke T."/>
            <person name="Ryan C.M."/>
            <person name="Banfield J.F."/>
        </authorList>
    </citation>
    <scope>NUCLEOTIDE SEQUENCE [LARGE SCALE GENOMIC DNA]</scope>
    <source>
        <strain evidence="12">CG08_land_8_20_14_0_20_45_16</strain>
    </source>
</reference>
<protein>
    <recommendedName>
        <fullName evidence="14">ABC transporter ATP-binding protein</fullName>
    </recommendedName>
</protein>
<evidence type="ECO:0000256" key="9">
    <source>
        <dbReference type="SAM" id="Phobius"/>
    </source>
</evidence>
<dbReference type="EMBL" id="PEYM01000136">
    <property type="protein sequence ID" value="PIS28374.1"/>
    <property type="molecule type" value="Genomic_DNA"/>
</dbReference>
<evidence type="ECO:0000256" key="7">
    <source>
        <dbReference type="ARBA" id="ARBA00022989"/>
    </source>
</evidence>
<dbReference type="PANTHER" id="PTHR43394:SF1">
    <property type="entry name" value="ATP-BINDING CASSETTE SUB-FAMILY B MEMBER 10, MITOCHONDRIAL"/>
    <property type="match status" value="1"/>
</dbReference>
<dbReference type="InterPro" id="IPR039421">
    <property type="entry name" value="Type_1_exporter"/>
</dbReference>
<evidence type="ECO:0008006" key="14">
    <source>
        <dbReference type="Google" id="ProtNLM"/>
    </source>
</evidence>